<evidence type="ECO:0000313" key="3">
    <source>
        <dbReference type="Proteomes" id="UP001443914"/>
    </source>
</evidence>
<organism evidence="2 3">
    <name type="scientific">Saponaria officinalis</name>
    <name type="common">Common soapwort</name>
    <name type="synonym">Lychnis saponaria</name>
    <dbReference type="NCBI Taxonomy" id="3572"/>
    <lineage>
        <taxon>Eukaryota</taxon>
        <taxon>Viridiplantae</taxon>
        <taxon>Streptophyta</taxon>
        <taxon>Embryophyta</taxon>
        <taxon>Tracheophyta</taxon>
        <taxon>Spermatophyta</taxon>
        <taxon>Magnoliopsida</taxon>
        <taxon>eudicotyledons</taxon>
        <taxon>Gunneridae</taxon>
        <taxon>Pentapetalae</taxon>
        <taxon>Caryophyllales</taxon>
        <taxon>Caryophyllaceae</taxon>
        <taxon>Caryophylleae</taxon>
        <taxon>Saponaria</taxon>
    </lineage>
</organism>
<comment type="caution">
    <text evidence="2">The sequence shown here is derived from an EMBL/GenBank/DDBJ whole genome shotgun (WGS) entry which is preliminary data.</text>
</comment>
<feature type="compositionally biased region" description="Basic and acidic residues" evidence="1">
    <location>
        <begin position="214"/>
        <end position="223"/>
    </location>
</feature>
<dbReference type="EMBL" id="JBDFQZ010000002">
    <property type="protein sequence ID" value="KAK9749302.1"/>
    <property type="molecule type" value="Genomic_DNA"/>
</dbReference>
<feature type="compositionally biased region" description="Polar residues" evidence="1">
    <location>
        <begin position="189"/>
        <end position="198"/>
    </location>
</feature>
<dbReference type="Proteomes" id="UP001443914">
    <property type="component" value="Unassembled WGS sequence"/>
</dbReference>
<feature type="compositionally biased region" description="Low complexity" evidence="1">
    <location>
        <begin position="117"/>
        <end position="126"/>
    </location>
</feature>
<evidence type="ECO:0000256" key="1">
    <source>
        <dbReference type="SAM" id="MobiDB-lite"/>
    </source>
</evidence>
<feature type="compositionally biased region" description="Basic and acidic residues" evidence="1">
    <location>
        <begin position="327"/>
        <end position="338"/>
    </location>
</feature>
<keyword evidence="3" id="KW-1185">Reference proteome</keyword>
<accession>A0AAW1MXM1</accession>
<reference evidence="2" key="1">
    <citation type="submission" date="2024-03" db="EMBL/GenBank/DDBJ databases">
        <title>WGS assembly of Saponaria officinalis var. Norfolk2.</title>
        <authorList>
            <person name="Jenkins J."/>
            <person name="Shu S."/>
            <person name="Grimwood J."/>
            <person name="Barry K."/>
            <person name="Goodstein D."/>
            <person name="Schmutz J."/>
            <person name="Leebens-Mack J."/>
            <person name="Osbourn A."/>
        </authorList>
    </citation>
    <scope>NUCLEOTIDE SEQUENCE [LARGE SCALE GENOMIC DNA]</scope>
    <source>
        <strain evidence="2">JIC</strain>
    </source>
</reference>
<dbReference type="AlphaFoldDB" id="A0AAW1MXM1"/>
<feature type="region of interest" description="Disordered" evidence="1">
    <location>
        <begin position="106"/>
        <end position="126"/>
    </location>
</feature>
<feature type="region of interest" description="Disordered" evidence="1">
    <location>
        <begin position="396"/>
        <end position="432"/>
    </location>
</feature>
<protein>
    <submittedName>
        <fullName evidence="2">Uncharacterized protein</fullName>
    </submittedName>
</protein>
<sequence length="432" mass="48083">MKNDVDLEDALRSRDKQNTIDLYVTSQVIDFVRDLQRRSPRKCTTTQLESFDPHCASSRHIPPTLTSSQPLLIEVLPLRSSPSKETTIIAQKIRTCSAPSALLYPSNTTPHLSKPNQFPQKQPSQKLQKLTPIRKASLGKNVLLKEGICEYGFETSCGVITRSVSAGQVKKEVHVGAMRSRQQGKEPSAQLTDSSVVTRSLRGRQESDVSSEQVSDKGGEQVSERAGAQLSEKEGKQVRGNGTEQLSEKGGEQVRNEGVEQVRNEGGQQVRSHGEQQVKVSAVDSLKQVRRGSKKSKGPSLVATKNRVVTRSFAEKHEVRKNKGKKKVSETRKAEAHRKANKGKQSGGDKGKSKVGVKRKILWESDESFSEEDYSLSEDSDYSEFDVTFNFGEQDVDEEEFCQKGEGEQNETAQLWRRRTDSQAEFDDSGED</sequence>
<name>A0AAW1MXM1_SAPOF</name>
<feature type="compositionally biased region" description="Basic residues" evidence="1">
    <location>
        <begin position="288"/>
        <end position="297"/>
    </location>
</feature>
<proteinExistence type="predicted"/>
<feature type="compositionally biased region" description="Basic and acidic residues" evidence="1">
    <location>
        <begin position="246"/>
        <end position="263"/>
    </location>
</feature>
<gene>
    <name evidence="2" type="ORF">RND81_02G116400</name>
</gene>
<feature type="compositionally biased region" description="Polar residues" evidence="1">
    <location>
        <begin position="106"/>
        <end position="116"/>
    </location>
</feature>
<feature type="region of interest" description="Disordered" evidence="1">
    <location>
        <begin position="176"/>
        <end position="357"/>
    </location>
</feature>
<evidence type="ECO:0000313" key="2">
    <source>
        <dbReference type="EMBL" id="KAK9749302.1"/>
    </source>
</evidence>